<feature type="transmembrane region" description="Helical" evidence="2">
    <location>
        <begin position="295"/>
        <end position="313"/>
    </location>
</feature>
<organism evidence="4 5">
    <name type="scientific">Pontibacter ruber</name>
    <dbReference type="NCBI Taxonomy" id="1343895"/>
    <lineage>
        <taxon>Bacteria</taxon>
        <taxon>Pseudomonadati</taxon>
        <taxon>Bacteroidota</taxon>
        <taxon>Cytophagia</taxon>
        <taxon>Cytophagales</taxon>
        <taxon>Hymenobacteraceae</taxon>
        <taxon>Pontibacter</taxon>
    </lineage>
</organism>
<proteinExistence type="predicted"/>
<comment type="caution">
    <text evidence="4">The sequence shown here is derived from an EMBL/GenBank/DDBJ whole genome shotgun (WGS) entry which is preliminary data.</text>
</comment>
<dbReference type="InterPro" id="IPR050855">
    <property type="entry name" value="NDM-1-like"/>
</dbReference>
<dbReference type="RefSeq" id="WP_250430162.1">
    <property type="nucleotide sequence ID" value="NZ_JALPRR010000003.1"/>
</dbReference>
<evidence type="ECO:0000313" key="5">
    <source>
        <dbReference type="Proteomes" id="UP001597374"/>
    </source>
</evidence>
<evidence type="ECO:0000256" key="1">
    <source>
        <dbReference type="SAM" id="MobiDB-lite"/>
    </source>
</evidence>
<evidence type="ECO:0000256" key="2">
    <source>
        <dbReference type="SAM" id="Phobius"/>
    </source>
</evidence>
<dbReference type="EMBL" id="JBHUIM010000002">
    <property type="protein sequence ID" value="MFD2247226.1"/>
    <property type="molecule type" value="Genomic_DNA"/>
</dbReference>
<dbReference type="Gene3D" id="3.60.15.10">
    <property type="entry name" value="Ribonuclease Z/Hydroxyacylglutathione hydrolase-like"/>
    <property type="match status" value="1"/>
</dbReference>
<keyword evidence="2" id="KW-0812">Transmembrane</keyword>
<dbReference type="CDD" id="cd07721">
    <property type="entry name" value="yflN-like_MBL-fold"/>
    <property type="match status" value="1"/>
</dbReference>
<keyword evidence="5" id="KW-1185">Reference proteome</keyword>
<dbReference type="InterPro" id="IPR001279">
    <property type="entry name" value="Metallo-B-lactamas"/>
</dbReference>
<dbReference type="InterPro" id="IPR036866">
    <property type="entry name" value="RibonucZ/Hydroxyglut_hydro"/>
</dbReference>
<dbReference type="PANTHER" id="PTHR42951">
    <property type="entry name" value="METALLO-BETA-LACTAMASE DOMAIN-CONTAINING"/>
    <property type="match status" value="1"/>
</dbReference>
<feature type="domain" description="Metallo-beta-lactamase" evidence="3">
    <location>
        <begin position="29"/>
        <end position="238"/>
    </location>
</feature>
<feature type="region of interest" description="Disordered" evidence="1">
    <location>
        <begin position="322"/>
        <end position="359"/>
    </location>
</feature>
<dbReference type="Pfam" id="PF00753">
    <property type="entry name" value="Lactamase_B"/>
    <property type="match status" value="1"/>
</dbReference>
<dbReference type="PANTHER" id="PTHR42951:SF17">
    <property type="entry name" value="METALLO-BETA-LACTAMASE DOMAIN-CONTAINING PROTEIN"/>
    <property type="match status" value="1"/>
</dbReference>
<name>A0ABW5CXP0_9BACT</name>
<dbReference type="Proteomes" id="UP001597374">
    <property type="component" value="Unassembled WGS sequence"/>
</dbReference>
<gene>
    <name evidence="4" type="ORF">ACFSKP_13240</name>
</gene>
<protein>
    <submittedName>
        <fullName evidence="4">MBL fold metallo-hydrolase</fullName>
    </submittedName>
</protein>
<keyword evidence="2" id="KW-1133">Transmembrane helix</keyword>
<keyword evidence="2" id="KW-0472">Membrane</keyword>
<evidence type="ECO:0000313" key="4">
    <source>
        <dbReference type="EMBL" id="MFD2247226.1"/>
    </source>
</evidence>
<accession>A0ABW5CXP0</accession>
<dbReference type="SMART" id="SM00849">
    <property type="entry name" value="Lactamase_B"/>
    <property type="match status" value="1"/>
</dbReference>
<reference evidence="5" key="1">
    <citation type="journal article" date="2019" name="Int. J. Syst. Evol. Microbiol.">
        <title>The Global Catalogue of Microorganisms (GCM) 10K type strain sequencing project: providing services to taxonomists for standard genome sequencing and annotation.</title>
        <authorList>
            <consortium name="The Broad Institute Genomics Platform"/>
            <consortium name="The Broad Institute Genome Sequencing Center for Infectious Disease"/>
            <person name="Wu L."/>
            <person name="Ma J."/>
        </authorList>
    </citation>
    <scope>NUCLEOTIDE SEQUENCE [LARGE SCALE GENOMIC DNA]</scope>
    <source>
        <strain evidence="5">CGMCC 4.1782</strain>
    </source>
</reference>
<dbReference type="SUPFAM" id="SSF56281">
    <property type="entry name" value="Metallo-hydrolase/oxidoreductase"/>
    <property type="match status" value="1"/>
</dbReference>
<sequence>MEASERATQSSSKHTFAVAPGVWGMKTVFVNLFFVSEPDGTWVLVDTGVYGSAAKIKTAAGELFGYQNRPRAILLTHGHFDHIGAVKELAEEWDVPVYAHLLELPYLTGRSSYPPPDPSVGRGGMAYMSFLYPKKPINISNHIELLPEDGSVPGLPEWRWIHTPGHTTGHVSFFREHDRVLLAGDAFVTRDGESVLAVMTQKKEVHGPPAYYTSDWGAAHHSVEKLLNLNPRVAATGHGLPMHGQELHRQLEELVRNFWTVAVPSHGRYIHEPAIADEQGVISVPPAAGNPVPKVLAAAGIVALAGAALVAYNRRNGKVRTKRRFAAERPYSHNRPVASMPPASDYGQDDPAAHTNNYP</sequence>
<evidence type="ECO:0000259" key="3">
    <source>
        <dbReference type="SMART" id="SM00849"/>
    </source>
</evidence>